<protein>
    <submittedName>
        <fullName evidence="4">Uncharacterized protein</fullName>
    </submittedName>
</protein>
<dbReference type="Proteomes" id="UP000887561">
    <property type="component" value="Unplaced"/>
</dbReference>
<evidence type="ECO:0000256" key="1">
    <source>
        <dbReference type="SAM" id="MobiDB-lite"/>
    </source>
</evidence>
<dbReference type="WBParaSite" id="scaffold1246_cov164.g2758">
    <property type="protein sequence ID" value="scaffold1246_cov164.g2758"/>
    <property type="gene ID" value="scaffold1246_cov164.g2758"/>
</dbReference>
<feature type="chain" id="PRO_5037435398" evidence="2">
    <location>
        <begin position="24"/>
        <end position="142"/>
    </location>
</feature>
<accession>A0A915LI19</accession>
<keyword evidence="3" id="KW-1185">Reference proteome</keyword>
<evidence type="ECO:0000256" key="2">
    <source>
        <dbReference type="SAM" id="SignalP"/>
    </source>
</evidence>
<keyword evidence="2" id="KW-0732">Signal</keyword>
<dbReference type="AlphaFoldDB" id="A0A915LI19"/>
<name>A0A915LI19_MELJA</name>
<proteinExistence type="predicted"/>
<reference evidence="4" key="1">
    <citation type="submission" date="2022-11" db="UniProtKB">
        <authorList>
            <consortium name="WormBaseParasite"/>
        </authorList>
    </citation>
    <scope>IDENTIFICATION</scope>
</reference>
<feature type="signal peptide" evidence="2">
    <location>
        <begin position="1"/>
        <end position="23"/>
    </location>
</feature>
<feature type="region of interest" description="Disordered" evidence="1">
    <location>
        <begin position="23"/>
        <end position="88"/>
    </location>
</feature>
<organism evidence="3 4">
    <name type="scientific">Meloidogyne javanica</name>
    <name type="common">Root-knot nematode worm</name>
    <dbReference type="NCBI Taxonomy" id="6303"/>
    <lineage>
        <taxon>Eukaryota</taxon>
        <taxon>Metazoa</taxon>
        <taxon>Ecdysozoa</taxon>
        <taxon>Nematoda</taxon>
        <taxon>Chromadorea</taxon>
        <taxon>Rhabditida</taxon>
        <taxon>Tylenchina</taxon>
        <taxon>Tylenchomorpha</taxon>
        <taxon>Tylenchoidea</taxon>
        <taxon>Meloidogynidae</taxon>
        <taxon>Meloidogyninae</taxon>
        <taxon>Meloidogyne</taxon>
        <taxon>Meloidogyne incognita group</taxon>
    </lineage>
</organism>
<sequence>MSKSFNILLLLLSILILLPKASGGGPGGRCGRRAHRGGRSGPSSSSSAGSGVGESGAGASTAGNLQRSPGTSNSSRVRNIGASSSTGDGTSIIELIERKNVLEKLIRDYSSKSVADYNKYFDCLTDMEILDQQTHPAISNKV</sequence>
<feature type="compositionally biased region" description="Polar residues" evidence="1">
    <location>
        <begin position="64"/>
        <end position="88"/>
    </location>
</feature>
<evidence type="ECO:0000313" key="3">
    <source>
        <dbReference type="Proteomes" id="UP000887561"/>
    </source>
</evidence>
<evidence type="ECO:0000313" key="4">
    <source>
        <dbReference type="WBParaSite" id="scaffold1246_cov164.g2758"/>
    </source>
</evidence>